<keyword evidence="7" id="KW-0325">Glycoprotein</keyword>
<evidence type="ECO:0000256" key="5">
    <source>
        <dbReference type="ARBA" id="ARBA00022989"/>
    </source>
</evidence>
<dbReference type="InterPro" id="IPR018107">
    <property type="entry name" value="Na-dicarboxylate_symporter_CS"/>
</dbReference>
<keyword evidence="3 8" id="KW-0812">Transmembrane</keyword>
<dbReference type="EMBL" id="FMYP01000011">
    <property type="protein sequence ID" value="SDB93933.1"/>
    <property type="molecule type" value="Genomic_DNA"/>
</dbReference>
<evidence type="ECO:0000256" key="1">
    <source>
        <dbReference type="ARBA" id="ARBA00004141"/>
    </source>
</evidence>
<dbReference type="InterPro" id="IPR050746">
    <property type="entry name" value="DAACS"/>
</dbReference>
<keyword evidence="2" id="KW-0813">Transport</keyword>
<dbReference type="PANTHER" id="PTHR11958:SF63">
    <property type="entry name" value="AMINO ACID TRANSPORTER"/>
    <property type="match status" value="1"/>
</dbReference>
<dbReference type="PRINTS" id="PR00173">
    <property type="entry name" value="EDTRNSPORT"/>
</dbReference>
<dbReference type="OrthoDB" id="9768885at2"/>
<proteinExistence type="predicted"/>
<evidence type="ECO:0000256" key="4">
    <source>
        <dbReference type="ARBA" id="ARBA00022847"/>
    </source>
</evidence>
<dbReference type="Gene3D" id="1.10.3860.10">
    <property type="entry name" value="Sodium:dicarboxylate symporter"/>
    <property type="match status" value="1"/>
</dbReference>
<accession>A0A1G6HIG0</accession>
<feature type="transmembrane region" description="Helical" evidence="8">
    <location>
        <begin position="12"/>
        <end position="39"/>
    </location>
</feature>
<name>A0A1G6HIG0_9BACT</name>
<feature type="transmembrane region" description="Helical" evidence="8">
    <location>
        <begin position="202"/>
        <end position="223"/>
    </location>
</feature>
<dbReference type="GO" id="GO:0015293">
    <property type="term" value="F:symporter activity"/>
    <property type="evidence" value="ECO:0007669"/>
    <property type="project" value="UniProtKB-KW"/>
</dbReference>
<evidence type="ECO:0000313" key="9">
    <source>
        <dbReference type="EMBL" id="SDB93933.1"/>
    </source>
</evidence>
<comment type="subcellular location">
    <subcellularLocation>
        <location evidence="1">Membrane</location>
        <topology evidence="1">Multi-pass membrane protein</topology>
    </subcellularLocation>
</comment>
<keyword evidence="4" id="KW-0769">Symport</keyword>
<dbReference type="RefSeq" id="WP_092436400.1">
    <property type="nucleotide sequence ID" value="NZ_FMYP01000011.1"/>
</dbReference>
<evidence type="ECO:0000313" key="10">
    <source>
        <dbReference type="Proteomes" id="UP000199452"/>
    </source>
</evidence>
<sequence>MGIKKMPLYTKILLGMGLGLVWGIIAVWLGATAFSSMWIKPFGVIFLNLLKLIAIPLIFVSLVKGISSLSDISRLSSIGVKTLSIYIVTTVLAVSIGLIVVNIVNPGSFFPQEKRAELIHKYSTVVEEKKAEVKKVKDQSPLAIIVDMVPENVISAASDNRNMLQVILFAALFGVALALTKGTNTGVVINFFDGLNDVILKIIDIIMLFAPIGVFALLGSLIVDFAGESISSAGGLFVALGLYSLTVIIGLFFILLIVYPILIRIFGKMNPLFFLKGIFPAQLVAFSSSSSAATLPVTMEQVERELKVPKEICSFVLPVGSTVNMDGTSLYQAVAAVFIAQVFGIELSMTQQLTIVFTAVLASIGAAGVPGAGIIMLLIVLNSVGIPPEGLALILAVDRPLDMLRTVVNVTGDAMVSVFVARSEKLL</sequence>
<dbReference type="GO" id="GO:0016020">
    <property type="term" value="C:membrane"/>
    <property type="evidence" value="ECO:0007669"/>
    <property type="project" value="UniProtKB-SubCell"/>
</dbReference>
<dbReference type="PROSITE" id="PS00714">
    <property type="entry name" value="NA_DICARBOXYL_SYMP_2"/>
    <property type="match status" value="1"/>
</dbReference>
<organism evidence="9 10">
    <name type="scientific">Williamwhitmania taraxaci</name>
    <dbReference type="NCBI Taxonomy" id="1640674"/>
    <lineage>
        <taxon>Bacteria</taxon>
        <taxon>Pseudomonadati</taxon>
        <taxon>Bacteroidota</taxon>
        <taxon>Bacteroidia</taxon>
        <taxon>Bacteroidales</taxon>
        <taxon>Williamwhitmaniaceae</taxon>
        <taxon>Williamwhitmania</taxon>
    </lineage>
</organism>
<dbReference type="Proteomes" id="UP000199452">
    <property type="component" value="Unassembled WGS sequence"/>
</dbReference>
<feature type="transmembrane region" description="Helical" evidence="8">
    <location>
        <begin position="355"/>
        <end position="381"/>
    </location>
</feature>
<feature type="transmembrane region" description="Helical" evidence="8">
    <location>
        <begin position="235"/>
        <end position="261"/>
    </location>
</feature>
<dbReference type="PANTHER" id="PTHR11958">
    <property type="entry name" value="SODIUM/DICARBOXYLATE SYMPORTER-RELATED"/>
    <property type="match status" value="1"/>
</dbReference>
<feature type="transmembrane region" description="Helical" evidence="8">
    <location>
        <begin position="45"/>
        <end position="63"/>
    </location>
</feature>
<dbReference type="Pfam" id="PF00375">
    <property type="entry name" value="SDF"/>
    <property type="match status" value="1"/>
</dbReference>
<keyword evidence="6 8" id="KW-0472">Membrane</keyword>
<dbReference type="InterPro" id="IPR036458">
    <property type="entry name" value="Na:dicarbo_symporter_sf"/>
</dbReference>
<feature type="transmembrane region" description="Helical" evidence="8">
    <location>
        <begin position="83"/>
        <end position="104"/>
    </location>
</feature>
<dbReference type="AlphaFoldDB" id="A0A1G6HIG0"/>
<keyword evidence="10" id="KW-1185">Reference proteome</keyword>
<feature type="transmembrane region" description="Helical" evidence="8">
    <location>
        <begin position="163"/>
        <end position="181"/>
    </location>
</feature>
<dbReference type="SUPFAM" id="SSF118215">
    <property type="entry name" value="Proton glutamate symport protein"/>
    <property type="match status" value="1"/>
</dbReference>
<dbReference type="InterPro" id="IPR001991">
    <property type="entry name" value="Na-dicarboxylate_symporter"/>
</dbReference>
<evidence type="ECO:0000256" key="7">
    <source>
        <dbReference type="ARBA" id="ARBA00023180"/>
    </source>
</evidence>
<gene>
    <name evidence="9" type="ORF">SAMN05216323_101126</name>
</gene>
<dbReference type="GO" id="GO:1902475">
    <property type="term" value="P:L-alpha-amino acid transmembrane transport"/>
    <property type="evidence" value="ECO:0007669"/>
    <property type="project" value="UniProtKB-ARBA"/>
</dbReference>
<reference evidence="9 10" key="1">
    <citation type="submission" date="2016-09" db="EMBL/GenBank/DDBJ databases">
        <authorList>
            <person name="Capua I."/>
            <person name="De Benedictis P."/>
            <person name="Joannis T."/>
            <person name="Lombin L.H."/>
            <person name="Cattoli G."/>
        </authorList>
    </citation>
    <scope>NUCLEOTIDE SEQUENCE [LARGE SCALE GENOMIC DNA]</scope>
    <source>
        <strain evidence="9 10">A7P-90m</strain>
    </source>
</reference>
<keyword evidence="5 8" id="KW-1133">Transmembrane helix</keyword>
<protein>
    <submittedName>
        <fullName evidence="9">Na+/H+-dicarboxylate symporter</fullName>
    </submittedName>
</protein>
<evidence type="ECO:0000256" key="3">
    <source>
        <dbReference type="ARBA" id="ARBA00022692"/>
    </source>
</evidence>
<evidence type="ECO:0000256" key="6">
    <source>
        <dbReference type="ARBA" id="ARBA00023136"/>
    </source>
</evidence>
<evidence type="ECO:0000256" key="2">
    <source>
        <dbReference type="ARBA" id="ARBA00022448"/>
    </source>
</evidence>
<dbReference type="STRING" id="1640674.SAMN05216323_101126"/>
<evidence type="ECO:0000256" key="8">
    <source>
        <dbReference type="SAM" id="Phobius"/>
    </source>
</evidence>